<dbReference type="Proteomes" id="UP000562984">
    <property type="component" value="Unassembled WGS sequence"/>
</dbReference>
<protein>
    <submittedName>
        <fullName evidence="6">DNA polymerase Y family protein</fullName>
    </submittedName>
</protein>
<dbReference type="InterPro" id="IPR050356">
    <property type="entry name" value="SulA_CellDiv_inhibitor"/>
</dbReference>
<evidence type="ECO:0000313" key="6">
    <source>
        <dbReference type="EMBL" id="NNG34613.1"/>
    </source>
</evidence>
<dbReference type="InterPro" id="IPR001126">
    <property type="entry name" value="UmuC"/>
</dbReference>
<dbReference type="GO" id="GO:0006281">
    <property type="term" value="P:DNA repair"/>
    <property type="evidence" value="ECO:0007669"/>
    <property type="project" value="InterPro"/>
</dbReference>
<evidence type="ECO:0000256" key="2">
    <source>
        <dbReference type="ARBA" id="ARBA00022763"/>
    </source>
</evidence>
<keyword evidence="2" id="KW-0227">DNA damage</keyword>
<organism evidence="6 7">
    <name type="scientific">Nakamurella aerolata</name>
    <dbReference type="NCBI Taxonomy" id="1656892"/>
    <lineage>
        <taxon>Bacteria</taxon>
        <taxon>Bacillati</taxon>
        <taxon>Actinomycetota</taxon>
        <taxon>Actinomycetes</taxon>
        <taxon>Nakamurellales</taxon>
        <taxon>Nakamurellaceae</taxon>
        <taxon>Nakamurella</taxon>
    </lineage>
</organism>
<feature type="compositionally biased region" description="Basic and acidic residues" evidence="4">
    <location>
        <begin position="446"/>
        <end position="456"/>
    </location>
</feature>
<evidence type="ECO:0000259" key="5">
    <source>
        <dbReference type="PROSITE" id="PS50173"/>
    </source>
</evidence>
<dbReference type="Pfam" id="PF00817">
    <property type="entry name" value="IMS"/>
    <property type="match status" value="1"/>
</dbReference>
<name>A0A849A5G0_9ACTN</name>
<comment type="similarity">
    <text evidence="1">Belongs to the DNA polymerase type-Y family.</text>
</comment>
<evidence type="ECO:0000256" key="4">
    <source>
        <dbReference type="SAM" id="MobiDB-lite"/>
    </source>
</evidence>
<dbReference type="InterPro" id="IPR043502">
    <property type="entry name" value="DNA/RNA_pol_sf"/>
</dbReference>
<feature type="region of interest" description="Disordered" evidence="4">
    <location>
        <begin position="430"/>
        <end position="472"/>
    </location>
</feature>
<sequence>MPRVAHARSSRLDGRTHVRYAGTVGKRVAGRVLVLWCPDWPAVAAGRQARIPAGTPLAVFHANRVQTCTATARAAGIRIGMRRREAQSRCPELAVLPQNHDVAARLFEPVAAAVEDIAPGLEVLRPGMLACPARGPSRYFGGEEGAAEQLTDVVEALDVEAVIGIADHLEVAVLAARQQRIVPPGQDAAFCAGLPIAELTRDSVIAPPERRELVDLLIRLGITSCGAFAALPTERVATRFGLDGVAAHRLASGLGERGLYSRSVPDDLVVQRRCDPPLNRVDTAAFLGRALAEELHARLADAGLACTRLAISAATSDGRTLHRVWRAARPLTAEATADRMRWQLDGWLTSERLRQQRSGSSAGNDDAVGNTEPDQHGITVLRLQPVEAVDAGRVQYGLWGSDGADDHRAGWAFARVQGLLGPDAVLTPVRSGGRGPADKVTMVSWGDERRPERDPDLPWPGALPAPSPSRIADPARPDKLELRDAAGVPVSMTPRGTLSADPASIAGLSGLDGAEVAAWAGPWVVDERWWDAKVPAQQLISARPRYSARMQLVPVDGPALLLRYRAGPPAQGCWLVEGRYD</sequence>
<dbReference type="SUPFAM" id="SSF56672">
    <property type="entry name" value="DNA/RNA polymerases"/>
    <property type="match status" value="1"/>
</dbReference>
<dbReference type="Gene3D" id="3.30.70.270">
    <property type="match status" value="1"/>
</dbReference>
<accession>A0A849A5G0</accession>
<dbReference type="CDD" id="cd03468">
    <property type="entry name" value="PolY_like"/>
    <property type="match status" value="1"/>
</dbReference>
<comment type="caution">
    <text evidence="6">The sequence shown here is derived from an EMBL/GenBank/DDBJ whole genome shotgun (WGS) entry which is preliminary data.</text>
</comment>
<gene>
    <name evidence="6" type="ORF">HKD39_02525</name>
</gene>
<feature type="region of interest" description="Disordered" evidence="4">
    <location>
        <begin position="353"/>
        <end position="379"/>
    </location>
</feature>
<comment type="function">
    <text evidence="3">Poorly processive, error-prone DNA polymerase involved in untargeted mutagenesis. Copies undamaged DNA at stalled replication forks, which arise in vivo from mismatched or misaligned primer ends. These misaligned primers can be extended by PolIV. Exhibits no 3'-5' exonuclease (proofreading) activity. May be involved in translesional synthesis, in conjunction with the beta clamp from PolIII.</text>
</comment>
<proteinExistence type="inferred from homology"/>
<feature type="domain" description="UmuC" evidence="5">
    <location>
        <begin position="56"/>
        <end position="180"/>
    </location>
</feature>
<evidence type="ECO:0000313" key="7">
    <source>
        <dbReference type="Proteomes" id="UP000562984"/>
    </source>
</evidence>
<feature type="compositionally biased region" description="Pro residues" evidence="4">
    <location>
        <begin position="457"/>
        <end position="467"/>
    </location>
</feature>
<dbReference type="PROSITE" id="PS50173">
    <property type="entry name" value="UMUC"/>
    <property type="match status" value="1"/>
</dbReference>
<reference evidence="6 7" key="1">
    <citation type="submission" date="2020-05" db="EMBL/GenBank/DDBJ databases">
        <title>Nakamurella sp. DB0629 isolated from air conditioner.</title>
        <authorList>
            <person name="Kim D.H."/>
            <person name="Kim D.-U."/>
        </authorList>
    </citation>
    <scope>NUCLEOTIDE SEQUENCE [LARGE SCALE GENOMIC DNA]</scope>
    <source>
        <strain evidence="6 7">DB0629</strain>
    </source>
</reference>
<evidence type="ECO:0000256" key="3">
    <source>
        <dbReference type="ARBA" id="ARBA00025589"/>
    </source>
</evidence>
<dbReference type="Gene3D" id="3.40.1170.60">
    <property type="match status" value="1"/>
</dbReference>
<keyword evidence="7" id="KW-1185">Reference proteome</keyword>
<dbReference type="AlphaFoldDB" id="A0A849A5G0"/>
<evidence type="ECO:0000256" key="1">
    <source>
        <dbReference type="ARBA" id="ARBA00010945"/>
    </source>
</evidence>
<dbReference type="PANTHER" id="PTHR35369">
    <property type="entry name" value="BLR3025 PROTEIN-RELATED"/>
    <property type="match status" value="1"/>
</dbReference>
<dbReference type="PANTHER" id="PTHR35369:SF2">
    <property type="entry name" value="BLR3025 PROTEIN"/>
    <property type="match status" value="1"/>
</dbReference>
<dbReference type="EMBL" id="JABEND010000001">
    <property type="protein sequence ID" value="NNG34613.1"/>
    <property type="molecule type" value="Genomic_DNA"/>
</dbReference>
<dbReference type="InterPro" id="IPR043128">
    <property type="entry name" value="Rev_trsase/Diguanyl_cyclase"/>
</dbReference>